<sequence>MMQIQLESDSMVLVKALKSDEYDHSLGGVMFRKAKFLLFTQFAFVQVGYVYVPRYCISCAHELARMGMSWDPDETGIWVDPLPEFVKILMVRDLP</sequence>
<evidence type="ECO:0000313" key="3">
    <source>
        <dbReference type="Proteomes" id="UP000636709"/>
    </source>
</evidence>
<name>A0A835A550_9POAL</name>
<dbReference type="CDD" id="cd06222">
    <property type="entry name" value="RNase_H_like"/>
    <property type="match status" value="1"/>
</dbReference>
<organism evidence="2 3">
    <name type="scientific">Digitaria exilis</name>
    <dbReference type="NCBI Taxonomy" id="1010633"/>
    <lineage>
        <taxon>Eukaryota</taxon>
        <taxon>Viridiplantae</taxon>
        <taxon>Streptophyta</taxon>
        <taxon>Embryophyta</taxon>
        <taxon>Tracheophyta</taxon>
        <taxon>Spermatophyta</taxon>
        <taxon>Magnoliopsida</taxon>
        <taxon>Liliopsida</taxon>
        <taxon>Poales</taxon>
        <taxon>Poaceae</taxon>
        <taxon>PACMAD clade</taxon>
        <taxon>Panicoideae</taxon>
        <taxon>Panicodae</taxon>
        <taxon>Paniceae</taxon>
        <taxon>Anthephorinae</taxon>
        <taxon>Digitaria</taxon>
    </lineage>
</organism>
<dbReference type="InterPro" id="IPR044730">
    <property type="entry name" value="RNase_H-like_dom_plant"/>
</dbReference>
<dbReference type="AlphaFoldDB" id="A0A835A550"/>
<dbReference type="GO" id="GO:0004523">
    <property type="term" value="F:RNA-DNA hybrid ribonuclease activity"/>
    <property type="evidence" value="ECO:0007669"/>
    <property type="project" value="InterPro"/>
</dbReference>
<comment type="caution">
    <text evidence="2">The sequence shown here is derived from an EMBL/GenBank/DDBJ whole genome shotgun (WGS) entry which is preliminary data.</text>
</comment>
<dbReference type="Pfam" id="PF13456">
    <property type="entry name" value="RVT_3"/>
    <property type="match status" value="1"/>
</dbReference>
<dbReference type="EMBL" id="JACEFO010002685">
    <property type="protein sequence ID" value="KAF8651332.1"/>
    <property type="molecule type" value="Genomic_DNA"/>
</dbReference>
<feature type="domain" description="RNase H type-1" evidence="1">
    <location>
        <begin position="2"/>
        <end position="66"/>
    </location>
</feature>
<protein>
    <recommendedName>
        <fullName evidence="1">RNase H type-1 domain-containing protein</fullName>
    </recommendedName>
</protein>
<keyword evidence="3" id="KW-1185">Reference proteome</keyword>
<gene>
    <name evidence="2" type="ORF">HU200_063588</name>
</gene>
<dbReference type="Proteomes" id="UP000636709">
    <property type="component" value="Unassembled WGS sequence"/>
</dbReference>
<accession>A0A835A550</accession>
<dbReference type="OrthoDB" id="696499at2759"/>
<proteinExistence type="predicted"/>
<evidence type="ECO:0000313" key="2">
    <source>
        <dbReference type="EMBL" id="KAF8651332.1"/>
    </source>
</evidence>
<dbReference type="InterPro" id="IPR002156">
    <property type="entry name" value="RNaseH_domain"/>
</dbReference>
<dbReference type="GO" id="GO:0003676">
    <property type="term" value="F:nucleic acid binding"/>
    <property type="evidence" value="ECO:0007669"/>
    <property type="project" value="InterPro"/>
</dbReference>
<reference evidence="2" key="1">
    <citation type="submission" date="2020-07" db="EMBL/GenBank/DDBJ databases">
        <title>Genome sequence and genetic diversity analysis of an under-domesticated orphan crop, white fonio (Digitaria exilis).</title>
        <authorList>
            <person name="Bennetzen J.L."/>
            <person name="Chen S."/>
            <person name="Ma X."/>
            <person name="Wang X."/>
            <person name="Yssel A.E.J."/>
            <person name="Chaluvadi S.R."/>
            <person name="Johnson M."/>
            <person name="Gangashetty P."/>
            <person name="Hamidou F."/>
            <person name="Sanogo M.D."/>
            <person name="Zwaenepoel A."/>
            <person name="Wallace J."/>
            <person name="Van De Peer Y."/>
            <person name="Van Deynze A."/>
        </authorList>
    </citation>
    <scope>NUCLEOTIDE SEQUENCE</scope>
    <source>
        <tissue evidence="2">Leaves</tissue>
    </source>
</reference>
<evidence type="ECO:0000259" key="1">
    <source>
        <dbReference type="Pfam" id="PF13456"/>
    </source>
</evidence>